<evidence type="ECO:0000256" key="1">
    <source>
        <dbReference type="ARBA" id="ARBA00008306"/>
    </source>
</evidence>
<dbReference type="InterPro" id="IPR051624">
    <property type="entry name" value="RMD1/Sad1-interacting"/>
</dbReference>
<dbReference type="PANTHER" id="PTHR16255">
    <property type="entry name" value="REQUIRED FOR MEIOTIC NUCLEAR DIVISION PROTEIN 1 HOMOLOG"/>
    <property type="match status" value="1"/>
</dbReference>
<name>A0AAE1AUY7_9GAST</name>
<keyword evidence="4" id="KW-1185">Reference proteome</keyword>
<accession>A0AAE1AUY7</accession>
<dbReference type="AlphaFoldDB" id="A0AAE1AUY7"/>
<gene>
    <name evidence="3" type="ORF">RRG08_042244</name>
</gene>
<organism evidence="3 4">
    <name type="scientific">Elysia crispata</name>
    <name type="common">lettuce slug</name>
    <dbReference type="NCBI Taxonomy" id="231223"/>
    <lineage>
        <taxon>Eukaryota</taxon>
        <taxon>Metazoa</taxon>
        <taxon>Spiralia</taxon>
        <taxon>Lophotrochozoa</taxon>
        <taxon>Mollusca</taxon>
        <taxon>Gastropoda</taxon>
        <taxon>Heterobranchia</taxon>
        <taxon>Euthyneura</taxon>
        <taxon>Panpulmonata</taxon>
        <taxon>Sacoglossa</taxon>
        <taxon>Placobranchoidea</taxon>
        <taxon>Plakobranchidae</taxon>
        <taxon>Elysia</taxon>
    </lineage>
</organism>
<evidence type="ECO:0000259" key="2">
    <source>
        <dbReference type="Pfam" id="PF02582"/>
    </source>
</evidence>
<dbReference type="EMBL" id="JAWDGP010001262">
    <property type="protein sequence ID" value="KAK3793302.1"/>
    <property type="molecule type" value="Genomic_DNA"/>
</dbReference>
<sequence length="364" mass="42010">MANVSAILKNHSALQVTKPARKKAPKISELGKTAQMDNVVAYAIAEEVNLEGLEVHLINQGLYRIGQMPQDVTNALHVRGKYNVDQKPKEIFVFRDGSVVFWCVPEIERGAFMKMLSKYSVAPYVTSLVIYEREELDIKFTSGKSGLVGEKIHLRQPLDYRVERRVKGEKVQEHHTNKDEWLKRKEKEEEFQRLLEMYTFSNALSQSVKLAIWEASLSKFVISIISVTDDLRHGNKIRMSRKQVLMKTGELFSLRHLINLSSDLLDTPDFYWDRGVLEPLYQSLFNHLNIARRTKVMNEKLSHCCELTELLSTQLNDAHHTRLEIMIIVLIMVEVVFECIHYTERYLKSKTSEDSVRIATASEA</sequence>
<dbReference type="GO" id="GO:0005739">
    <property type="term" value="C:mitochondrion"/>
    <property type="evidence" value="ECO:0007669"/>
    <property type="project" value="UniProtKB-ARBA"/>
</dbReference>
<dbReference type="PANTHER" id="PTHR16255:SF1">
    <property type="entry name" value="REQUIRED FOR MEIOTIC NUCLEAR DIVISION PROTEIN 1 HOMOLOG"/>
    <property type="match status" value="1"/>
</dbReference>
<dbReference type="InterPro" id="IPR003734">
    <property type="entry name" value="DUF155"/>
</dbReference>
<dbReference type="Proteomes" id="UP001283361">
    <property type="component" value="Unassembled WGS sequence"/>
</dbReference>
<dbReference type="Pfam" id="PF02582">
    <property type="entry name" value="DUF155"/>
    <property type="match status" value="1"/>
</dbReference>
<evidence type="ECO:0000313" key="3">
    <source>
        <dbReference type="EMBL" id="KAK3793302.1"/>
    </source>
</evidence>
<comment type="similarity">
    <text evidence="1">Belongs to the RMD1/sif2 family.</text>
</comment>
<proteinExistence type="inferred from homology"/>
<reference evidence="3" key="1">
    <citation type="journal article" date="2023" name="G3 (Bethesda)">
        <title>A reference genome for the long-term kleptoplast-retaining sea slug Elysia crispata morphotype clarki.</title>
        <authorList>
            <person name="Eastman K.E."/>
            <person name="Pendleton A.L."/>
            <person name="Shaikh M.A."/>
            <person name="Suttiyut T."/>
            <person name="Ogas R."/>
            <person name="Tomko P."/>
            <person name="Gavelis G."/>
            <person name="Widhalm J.R."/>
            <person name="Wisecaver J.H."/>
        </authorList>
    </citation>
    <scope>NUCLEOTIDE SEQUENCE</scope>
    <source>
        <strain evidence="3">ECLA1</strain>
    </source>
</reference>
<protein>
    <recommendedName>
        <fullName evidence="2">DUF155 domain-containing protein</fullName>
    </recommendedName>
</protein>
<comment type="caution">
    <text evidence="3">The sequence shown here is derived from an EMBL/GenBank/DDBJ whole genome shotgun (WGS) entry which is preliminary data.</text>
</comment>
<feature type="domain" description="DUF155" evidence="2">
    <location>
        <begin position="91"/>
        <end position="298"/>
    </location>
</feature>
<evidence type="ECO:0000313" key="4">
    <source>
        <dbReference type="Proteomes" id="UP001283361"/>
    </source>
</evidence>
<dbReference type="GO" id="GO:0070131">
    <property type="term" value="P:positive regulation of mitochondrial translation"/>
    <property type="evidence" value="ECO:0007669"/>
    <property type="project" value="TreeGrafter"/>
</dbReference>